<evidence type="ECO:0000256" key="1">
    <source>
        <dbReference type="SAM" id="Phobius"/>
    </source>
</evidence>
<evidence type="ECO:0000313" key="4">
    <source>
        <dbReference type="Proteomes" id="UP001501729"/>
    </source>
</evidence>
<keyword evidence="1" id="KW-1133">Transmembrane helix</keyword>
<dbReference type="InterPro" id="IPR051311">
    <property type="entry name" value="DedA_domain"/>
</dbReference>
<dbReference type="AlphaFoldDB" id="A0AAV3ULY8"/>
<comment type="caution">
    <text evidence="3">The sequence shown here is derived from an EMBL/GenBank/DDBJ whole genome shotgun (WGS) entry which is preliminary data.</text>
</comment>
<proteinExistence type="predicted"/>
<accession>A0AAV3ULY8</accession>
<gene>
    <name evidence="3" type="ORF">GCM10025751_39320</name>
</gene>
<feature type="transmembrane region" description="Helical" evidence="1">
    <location>
        <begin position="147"/>
        <end position="172"/>
    </location>
</feature>
<reference evidence="3 4" key="1">
    <citation type="journal article" date="2019" name="Int. J. Syst. Evol. Microbiol.">
        <title>The Global Catalogue of Microorganisms (GCM) 10K type strain sequencing project: providing services to taxonomists for standard genome sequencing and annotation.</title>
        <authorList>
            <consortium name="The Broad Institute Genomics Platform"/>
            <consortium name="The Broad Institute Genome Sequencing Center for Infectious Disease"/>
            <person name="Wu L."/>
            <person name="Ma J."/>
        </authorList>
    </citation>
    <scope>NUCLEOTIDE SEQUENCE [LARGE SCALE GENOMIC DNA]</scope>
    <source>
        <strain evidence="3 4">JCM 17504</strain>
    </source>
</reference>
<feature type="transmembrane region" description="Helical" evidence="1">
    <location>
        <begin position="55"/>
        <end position="74"/>
    </location>
</feature>
<keyword evidence="1" id="KW-0812">Transmembrane</keyword>
<dbReference type="EMBL" id="BAABKX010000015">
    <property type="protein sequence ID" value="GAA5057385.1"/>
    <property type="molecule type" value="Genomic_DNA"/>
</dbReference>
<evidence type="ECO:0000259" key="2">
    <source>
        <dbReference type="Pfam" id="PF09335"/>
    </source>
</evidence>
<dbReference type="InterPro" id="IPR032816">
    <property type="entry name" value="VTT_dom"/>
</dbReference>
<dbReference type="GeneID" id="68614198"/>
<dbReference type="RefSeq" id="WP_227776899.1">
    <property type="nucleotide sequence ID" value="NZ_BAABKX010000015.1"/>
</dbReference>
<protein>
    <recommendedName>
        <fullName evidence="2">VTT domain-containing protein</fullName>
    </recommendedName>
</protein>
<keyword evidence="4" id="KW-1185">Reference proteome</keyword>
<name>A0AAV3ULY8_9EURY</name>
<dbReference type="Pfam" id="PF09335">
    <property type="entry name" value="VTT_dom"/>
    <property type="match status" value="1"/>
</dbReference>
<feature type="transmembrane region" description="Helical" evidence="1">
    <location>
        <begin position="12"/>
        <end position="35"/>
    </location>
</feature>
<feature type="domain" description="VTT" evidence="2">
    <location>
        <begin position="50"/>
        <end position="165"/>
    </location>
</feature>
<evidence type="ECO:0000313" key="3">
    <source>
        <dbReference type="EMBL" id="GAA5057385.1"/>
    </source>
</evidence>
<feature type="transmembrane region" description="Helical" evidence="1">
    <location>
        <begin position="112"/>
        <end position="135"/>
    </location>
</feature>
<sequence>MSFGWLESAVEHATGWVGLIVIAIYSFLISFILPLPSEVVLLAPLDLGLGDAGRLTLIILVSGLGKAAGSIFAFHIGQEAKQSGPVIKALRRSRIDIVEWSERKTVELARKWGYLGLAMALCVPFFPDTISIYAFSILEEDYTKFAAASFVGSVGRLLVTLGLGAGVIALNIPF</sequence>
<dbReference type="PANTHER" id="PTHR42709">
    <property type="entry name" value="ALKALINE PHOSPHATASE LIKE PROTEIN"/>
    <property type="match status" value="1"/>
</dbReference>
<keyword evidence="1" id="KW-0472">Membrane</keyword>
<dbReference type="Proteomes" id="UP001501729">
    <property type="component" value="Unassembled WGS sequence"/>
</dbReference>
<organism evidence="3 4">
    <name type="scientific">Haladaptatus pallidirubidus</name>
    <dbReference type="NCBI Taxonomy" id="1008152"/>
    <lineage>
        <taxon>Archaea</taxon>
        <taxon>Methanobacteriati</taxon>
        <taxon>Methanobacteriota</taxon>
        <taxon>Stenosarchaea group</taxon>
        <taxon>Halobacteria</taxon>
        <taxon>Halobacteriales</taxon>
        <taxon>Haladaptataceae</taxon>
        <taxon>Haladaptatus</taxon>
    </lineage>
</organism>